<dbReference type="InterPro" id="IPR020846">
    <property type="entry name" value="MFS_dom"/>
</dbReference>
<sequence>MTDAPTADRPEPAPPRNVLWRALTGLGWRRAGVMLLLGFAAGIPILLVFSTLSAWLRIEGVSRTEIGFFAWAGMAYTFKFVWAPLVDRIALPFLDRWLGRRRSWILFSQFALIAAMLLAASATPGEGLVVIAMATVLIGFSSATQDIALDAWRIDVAEDEHQALMVAIYQWGYRLGMIAAGAGALMLADATSFNFAYAVLAGLMVIGIAGVFLAPEPPRPKTLGGGTEAVEGAVGGNPLGGVAAWLYSAVVAPFVDFLVRYRWIAILILTLIGAYRLNDFILGYMANPFYVDMGYTLSEIAAISGVYGVFAMLAGAMLAGLAAVRWGVYPVLMVGAIISAVSALGFTWMAMVQPTDPFTVVDGAALSPWPMEKNPAIWRLTLAITAENMAGGWAGTALIAYMSSLTNRAFSATQYALFSSFFALPGKLFGGFSGIMVDSLGYASFFTTTALIGAPAVLLVWIVMRWRAAREVASAPPQIS</sequence>
<feature type="transmembrane region" description="Helical" evidence="7">
    <location>
        <begin position="103"/>
        <end position="120"/>
    </location>
</feature>
<dbReference type="Pfam" id="PF07690">
    <property type="entry name" value="MFS_1"/>
    <property type="match status" value="1"/>
</dbReference>
<dbReference type="AlphaFoldDB" id="A0A5M6ZIS1"/>
<feature type="transmembrane region" description="Helical" evidence="7">
    <location>
        <begin position="306"/>
        <end position="324"/>
    </location>
</feature>
<keyword evidence="5 7" id="KW-1133">Transmembrane helix</keyword>
<reference evidence="9 10" key="1">
    <citation type="submission" date="2019-09" db="EMBL/GenBank/DDBJ databases">
        <authorList>
            <person name="Kevbrin V."/>
            <person name="Grouzdev D.S."/>
        </authorList>
    </citation>
    <scope>NUCLEOTIDE SEQUENCE [LARGE SCALE GENOMIC DNA]</scope>
    <source>
        <strain evidence="9 10">G-192</strain>
    </source>
</reference>
<feature type="transmembrane region" description="Helical" evidence="7">
    <location>
        <begin position="415"/>
        <end position="436"/>
    </location>
</feature>
<name>A0A5M6ZIS1_9PROT</name>
<feature type="transmembrane region" description="Helical" evidence="7">
    <location>
        <begin position="376"/>
        <end position="403"/>
    </location>
</feature>
<dbReference type="PANTHER" id="PTHR12778:SF10">
    <property type="entry name" value="MAJOR FACILITATOR SUPERFAMILY DOMAIN-CONTAINING PROTEIN 3"/>
    <property type="match status" value="1"/>
</dbReference>
<feature type="transmembrane region" description="Helical" evidence="7">
    <location>
        <begin position="68"/>
        <end position="91"/>
    </location>
</feature>
<protein>
    <submittedName>
        <fullName evidence="9">AmpG family muropeptide MFS transporter</fullName>
    </submittedName>
</protein>
<dbReference type="Proteomes" id="UP000325122">
    <property type="component" value="Unassembled WGS sequence"/>
</dbReference>
<evidence type="ECO:0000313" key="10">
    <source>
        <dbReference type="Proteomes" id="UP000325122"/>
    </source>
</evidence>
<dbReference type="RefSeq" id="WP_150022922.1">
    <property type="nucleotide sequence ID" value="NZ_VWOJ01000002.1"/>
</dbReference>
<feature type="transmembrane region" description="Helical" evidence="7">
    <location>
        <begin position="127"/>
        <end position="148"/>
    </location>
</feature>
<dbReference type="GO" id="GO:0022857">
    <property type="term" value="F:transmembrane transporter activity"/>
    <property type="evidence" value="ECO:0007669"/>
    <property type="project" value="InterPro"/>
</dbReference>
<dbReference type="SUPFAM" id="SSF103473">
    <property type="entry name" value="MFS general substrate transporter"/>
    <property type="match status" value="1"/>
</dbReference>
<dbReference type="InterPro" id="IPR004752">
    <property type="entry name" value="AmpG_permease/AT-1"/>
</dbReference>
<feature type="transmembrane region" description="Helical" evidence="7">
    <location>
        <begin position="442"/>
        <end position="464"/>
    </location>
</feature>
<keyword evidence="10" id="KW-1185">Reference proteome</keyword>
<feature type="transmembrane region" description="Helical" evidence="7">
    <location>
        <begin position="331"/>
        <end position="351"/>
    </location>
</feature>
<organism evidence="9 10">
    <name type="scientific">Alkalicaulis satelles</name>
    <dbReference type="NCBI Taxonomy" id="2609175"/>
    <lineage>
        <taxon>Bacteria</taxon>
        <taxon>Pseudomonadati</taxon>
        <taxon>Pseudomonadota</taxon>
        <taxon>Alphaproteobacteria</taxon>
        <taxon>Maricaulales</taxon>
        <taxon>Maricaulaceae</taxon>
        <taxon>Alkalicaulis</taxon>
    </lineage>
</organism>
<keyword evidence="6 7" id="KW-0472">Membrane</keyword>
<evidence type="ECO:0000256" key="2">
    <source>
        <dbReference type="ARBA" id="ARBA00008335"/>
    </source>
</evidence>
<evidence type="ECO:0000256" key="1">
    <source>
        <dbReference type="ARBA" id="ARBA00004141"/>
    </source>
</evidence>
<evidence type="ECO:0000256" key="4">
    <source>
        <dbReference type="ARBA" id="ARBA00022692"/>
    </source>
</evidence>
<feature type="transmembrane region" description="Helical" evidence="7">
    <location>
        <begin position="33"/>
        <end position="56"/>
    </location>
</feature>
<gene>
    <name evidence="9" type="ORF">F1654_07585</name>
</gene>
<evidence type="ECO:0000256" key="7">
    <source>
        <dbReference type="SAM" id="Phobius"/>
    </source>
</evidence>
<feature type="transmembrane region" description="Helical" evidence="7">
    <location>
        <begin position="168"/>
        <end position="188"/>
    </location>
</feature>
<feature type="transmembrane region" description="Helical" evidence="7">
    <location>
        <begin position="195"/>
        <end position="214"/>
    </location>
</feature>
<dbReference type="NCBIfam" id="TIGR00901">
    <property type="entry name" value="2A0125"/>
    <property type="match status" value="1"/>
</dbReference>
<evidence type="ECO:0000256" key="3">
    <source>
        <dbReference type="ARBA" id="ARBA00022448"/>
    </source>
</evidence>
<accession>A0A5M6ZIS1</accession>
<dbReference type="InterPro" id="IPR011701">
    <property type="entry name" value="MFS"/>
</dbReference>
<dbReference type="GO" id="GO:0016020">
    <property type="term" value="C:membrane"/>
    <property type="evidence" value="ECO:0007669"/>
    <property type="project" value="UniProtKB-SubCell"/>
</dbReference>
<proteinExistence type="inferred from homology"/>
<evidence type="ECO:0000256" key="6">
    <source>
        <dbReference type="ARBA" id="ARBA00023136"/>
    </source>
</evidence>
<evidence type="ECO:0000313" key="9">
    <source>
        <dbReference type="EMBL" id="KAA5803654.1"/>
    </source>
</evidence>
<comment type="similarity">
    <text evidence="2">Belongs to the major facilitator superfamily.</text>
</comment>
<evidence type="ECO:0000259" key="8">
    <source>
        <dbReference type="PROSITE" id="PS50850"/>
    </source>
</evidence>
<dbReference type="Gene3D" id="1.20.1250.20">
    <property type="entry name" value="MFS general substrate transporter like domains"/>
    <property type="match status" value="2"/>
</dbReference>
<comment type="caution">
    <text evidence="9">The sequence shown here is derived from an EMBL/GenBank/DDBJ whole genome shotgun (WGS) entry which is preliminary data.</text>
</comment>
<keyword evidence="4 7" id="KW-0812">Transmembrane</keyword>
<feature type="domain" description="Major facilitator superfamily (MFS) profile" evidence="8">
    <location>
        <begin position="30"/>
        <end position="468"/>
    </location>
</feature>
<keyword evidence="3" id="KW-0813">Transport</keyword>
<dbReference type="InterPro" id="IPR036259">
    <property type="entry name" value="MFS_trans_sf"/>
</dbReference>
<dbReference type="PANTHER" id="PTHR12778">
    <property type="entry name" value="SOLUTE CARRIER FAMILY 33 ACETYL-COA TRANSPORTER -RELATED"/>
    <property type="match status" value="1"/>
</dbReference>
<evidence type="ECO:0000256" key="5">
    <source>
        <dbReference type="ARBA" id="ARBA00022989"/>
    </source>
</evidence>
<dbReference type="PROSITE" id="PS50850">
    <property type="entry name" value="MFS"/>
    <property type="match status" value="1"/>
</dbReference>
<feature type="transmembrane region" description="Helical" evidence="7">
    <location>
        <begin position="266"/>
        <end position="286"/>
    </location>
</feature>
<comment type="subcellular location">
    <subcellularLocation>
        <location evidence="1">Membrane</location>
        <topology evidence="1">Multi-pass membrane protein</topology>
    </subcellularLocation>
</comment>
<dbReference type="EMBL" id="VWOJ01000002">
    <property type="protein sequence ID" value="KAA5803654.1"/>
    <property type="molecule type" value="Genomic_DNA"/>
</dbReference>